<accession>R7RZV3</accession>
<evidence type="ECO:0000313" key="3">
    <source>
        <dbReference type="EMBL" id="EIN03513.1"/>
    </source>
</evidence>
<dbReference type="GO" id="GO:0008483">
    <property type="term" value="F:transaminase activity"/>
    <property type="evidence" value="ECO:0007669"/>
    <property type="project" value="TreeGrafter"/>
</dbReference>
<reference evidence="4" key="1">
    <citation type="journal article" date="2012" name="Science">
        <title>The Paleozoic origin of enzymatic lignin decomposition reconstructed from 31 fungal genomes.</title>
        <authorList>
            <person name="Floudas D."/>
            <person name="Binder M."/>
            <person name="Riley R."/>
            <person name="Barry K."/>
            <person name="Blanchette R.A."/>
            <person name="Henrissat B."/>
            <person name="Martinez A.T."/>
            <person name="Otillar R."/>
            <person name="Spatafora J.W."/>
            <person name="Yadav J.S."/>
            <person name="Aerts A."/>
            <person name="Benoit I."/>
            <person name="Boyd A."/>
            <person name="Carlson A."/>
            <person name="Copeland A."/>
            <person name="Coutinho P.M."/>
            <person name="de Vries R.P."/>
            <person name="Ferreira P."/>
            <person name="Findley K."/>
            <person name="Foster B."/>
            <person name="Gaskell J."/>
            <person name="Glotzer D."/>
            <person name="Gorecki P."/>
            <person name="Heitman J."/>
            <person name="Hesse C."/>
            <person name="Hori C."/>
            <person name="Igarashi K."/>
            <person name="Jurgens J.A."/>
            <person name="Kallen N."/>
            <person name="Kersten P."/>
            <person name="Kohler A."/>
            <person name="Kuees U."/>
            <person name="Kumar T.K.A."/>
            <person name="Kuo A."/>
            <person name="LaButti K."/>
            <person name="Larrondo L.F."/>
            <person name="Lindquist E."/>
            <person name="Ling A."/>
            <person name="Lombard V."/>
            <person name="Lucas S."/>
            <person name="Lundell T."/>
            <person name="Martin R."/>
            <person name="McLaughlin D.J."/>
            <person name="Morgenstern I."/>
            <person name="Morin E."/>
            <person name="Murat C."/>
            <person name="Nagy L.G."/>
            <person name="Nolan M."/>
            <person name="Ohm R.A."/>
            <person name="Patyshakuliyeva A."/>
            <person name="Rokas A."/>
            <person name="Ruiz-Duenas F.J."/>
            <person name="Sabat G."/>
            <person name="Salamov A."/>
            <person name="Samejima M."/>
            <person name="Schmutz J."/>
            <person name="Slot J.C."/>
            <person name="St John F."/>
            <person name="Stenlid J."/>
            <person name="Sun H."/>
            <person name="Sun S."/>
            <person name="Syed K."/>
            <person name="Tsang A."/>
            <person name="Wiebenga A."/>
            <person name="Young D."/>
            <person name="Pisabarro A."/>
            <person name="Eastwood D.C."/>
            <person name="Martin F."/>
            <person name="Cullen D."/>
            <person name="Grigoriev I.V."/>
            <person name="Hibbett D.S."/>
        </authorList>
    </citation>
    <scope>NUCLEOTIDE SEQUENCE [LARGE SCALE GENOMIC DNA]</scope>
    <source>
        <strain evidence="4">HHB-11173 SS5</strain>
    </source>
</reference>
<keyword evidence="1" id="KW-0663">Pyridoxal phosphate</keyword>
<dbReference type="HOGENOM" id="CLU_017584_1_2_1"/>
<dbReference type="InterPro" id="IPR004839">
    <property type="entry name" value="Aminotransferase_I/II_large"/>
</dbReference>
<dbReference type="PANTHER" id="PTHR43795:SF39">
    <property type="entry name" value="AMINOTRANSFERASE CLASS I_CLASSII DOMAIN-CONTAINING PROTEIN"/>
    <property type="match status" value="1"/>
</dbReference>
<organism evidence="3 4">
    <name type="scientific">Punctularia strigosozonata (strain HHB-11173)</name>
    <name type="common">White-rot fungus</name>
    <dbReference type="NCBI Taxonomy" id="741275"/>
    <lineage>
        <taxon>Eukaryota</taxon>
        <taxon>Fungi</taxon>
        <taxon>Dikarya</taxon>
        <taxon>Basidiomycota</taxon>
        <taxon>Agaricomycotina</taxon>
        <taxon>Agaricomycetes</taxon>
        <taxon>Corticiales</taxon>
        <taxon>Punctulariaceae</taxon>
        <taxon>Punctularia</taxon>
    </lineage>
</organism>
<dbReference type="Gene3D" id="3.40.640.10">
    <property type="entry name" value="Type I PLP-dependent aspartate aminotransferase-like (Major domain)"/>
    <property type="match status" value="1"/>
</dbReference>
<gene>
    <name evidence="3" type="ORF">PUNSTDRAFT_139507</name>
</gene>
<protein>
    <submittedName>
        <fullName evidence="3">PLP-dependent transferase</fullName>
    </submittedName>
</protein>
<dbReference type="OMA" id="HFMGKAR"/>
<dbReference type="RefSeq" id="XP_007389285.1">
    <property type="nucleotide sequence ID" value="XM_007389223.1"/>
</dbReference>
<name>R7RZV3_PUNST</name>
<dbReference type="GO" id="GO:0030170">
    <property type="term" value="F:pyridoxal phosphate binding"/>
    <property type="evidence" value="ECO:0007669"/>
    <property type="project" value="InterPro"/>
</dbReference>
<dbReference type="InterPro" id="IPR015422">
    <property type="entry name" value="PyrdxlP-dep_Trfase_small"/>
</dbReference>
<keyword evidence="3" id="KW-0808">Transferase</keyword>
<evidence type="ECO:0000259" key="2">
    <source>
        <dbReference type="Pfam" id="PF00155"/>
    </source>
</evidence>
<dbReference type="Proteomes" id="UP000054196">
    <property type="component" value="Unassembled WGS sequence"/>
</dbReference>
<dbReference type="InterPro" id="IPR015421">
    <property type="entry name" value="PyrdxlP-dep_Trfase_major"/>
</dbReference>
<dbReference type="eggNOG" id="KOG0256">
    <property type="taxonomic scope" value="Eukaryota"/>
</dbReference>
<evidence type="ECO:0000313" key="4">
    <source>
        <dbReference type="Proteomes" id="UP000054196"/>
    </source>
</evidence>
<proteinExistence type="predicted"/>
<keyword evidence="4" id="KW-1185">Reference proteome</keyword>
<dbReference type="SUPFAM" id="SSF53383">
    <property type="entry name" value="PLP-dependent transferases"/>
    <property type="match status" value="1"/>
</dbReference>
<dbReference type="InterPro" id="IPR015424">
    <property type="entry name" value="PyrdxlP-dep_Trfase"/>
</dbReference>
<dbReference type="InterPro" id="IPR050478">
    <property type="entry name" value="Ethylene_sulfur-biosynth"/>
</dbReference>
<dbReference type="PANTHER" id="PTHR43795">
    <property type="entry name" value="BIFUNCTIONAL ASPARTATE AMINOTRANSFERASE AND GLUTAMATE/ASPARTATE-PREPHENATE AMINOTRANSFERASE-RELATED"/>
    <property type="match status" value="1"/>
</dbReference>
<evidence type="ECO:0000256" key="1">
    <source>
        <dbReference type="ARBA" id="ARBA00022898"/>
    </source>
</evidence>
<dbReference type="AlphaFoldDB" id="R7RZV3"/>
<dbReference type="PRINTS" id="PR00753">
    <property type="entry name" value="ACCSYNTHASE"/>
</dbReference>
<feature type="domain" description="Aminotransferase class I/classII large" evidence="2">
    <location>
        <begin position="49"/>
        <end position="410"/>
    </location>
</feature>
<dbReference type="GO" id="GO:0006520">
    <property type="term" value="P:amino acid metabolic process"/>
    <property type="evidence" value="ECO:0007669"/>
    <property type="project" value="TreeGrafter"/>
</dbReference>
<dbReference type="Pfam" id="PF00155">
    <property type="entry name" value="Aminotran_1_2"/>
    <property type="match status" value="1"/>
</dbReference>
<dbReference type="GeneID" id="18880333"/>
<sequence>MTTGRKIEKIAGIIRNQYSEENPTGIVNCALAENTLMQEEYLKFFQSNLHLAGMDLTYGDTVGGSQRLFKALCRLFERYFNPAIPVRQEHIITGGGLGAMADQLVQLLCEPGDIILVARPYYNGFDDDVSERSQGVMYGVDVGNTDPAGAGSVAAFESALTKLSKEGRTVRAVMLCNPNNPLGFNYERGTIVEYCRFCEKHGIHLINDEIYALSQFGGESATPFTSILSIDVEKEAGCNPARVHMLYGMSKDFCANGLRVGAVVSQNRDLILAFYALARFVKVSSASDALWSSILLDDEKLDYFVTTNQDRLGAAYRYCCSWFESKGIPYQKASAGQYVFVNLNSFLRSENDEGVPLSTPLARDSDLHMDLVNAGIFIGLGSSFHHTECGWFRFTFSVMRAAMDVALDRFGQVLERRRKEKR</sequence>
<dbReference type="OrthoDB" id="7042322at2759"/>
<dbReference type="Gene3D" id="3.90.1150.10">
    <property type="entry name" value="Aspartate Aminotransferase, domain 1"/>
    <property type="match status" value="1"/>
</dbReference>
<dbReference type="CDD" id="cd00609">
    <property type="entry name" value="AAT_like"/>
    <property type="match status" value="1"/>
</dbReference>
<dbReference type="EMBL" id="JH687562">
    <property type="protein sequence ID" value="EIN03513.1"/>
    <property type="molecule type" value="Genomic_DNA"/>
</dbReference>
<dbReference type="KEGG" id="psq:PUNSTDRAFT_139507"/>